<dbReference type="SUPFAM" id="SSF52151">
    <property type="entry name" value="FabD/lysophospholipase-like"/>
    <property type="match status" value="1"/>
</dbReference>
<keyword evidence="7" id="KW-1185">Reference proteome</keyword>
<dbReference type="InterPro" id="IPR001227">
    <property type="entry name" value="Ac_transferase_dom_sf"/>
</dbReference>
<comment type="catalytic activity">
    <reaction evidence="3 4">
        <text>holo-[ACP] + malonyl-CoA = malonyl-[ACP] + CoA</text>
        <dbReference type="Rhea" id="RHEA:41792"/>
        <dbReference type="Rhea" id="RHEA-COMP:9623"/>
        <dbReference type="Rhea" id="RHEA-COMP:9685"/>
        <dbReference type="ChEBI" id="CHEBI:57287"/>
        <dbReference type="ChEBI" id="CHEBI:57384"/>
        <dbReference type="ChEBI" id="CHEBI:64479"/>
        <dbReference type="ChEBI" id="CHEBI:78449"/>
        <dbReference type="EC" id="2.3.1.39"/>
    </reaction>
</comment>
<dbReference type="PIRSF" id="PIRSF000446">
    <property type="entry name" value="Mct"/>
    <property type="match status" value="1"/>
</dbReference>
<dbReference type="Proteomes" id="UP001597497">
    <property type="component" value="Unassembled WGS sequence"/>
</dbReference>
<dbReference type="InterPro" id="IPR014043">
    <property type="entry name" value="Acyl_transferase_dom"/>
</dbReference>
<dbReference type="PANTHER" id="PTHR42681:SF1">
    <property type="entry name" value="MALONYL-COA-ACYL CARRIER PROTEIN TRANSACYLASE, MITOCHONDRIAL"/>
    <property type="match status" value="1"/>
</dbReference>
<dbReference type="InterPro" id="IPR050858">
    <property type="entry name" value="Mal-CoA-ACP_Trans/PKS_FabD"/>
</dbReference>
<dbReference type="InterPro" id="IPR004410">
    <property type="entry name" value="Malonyl_CoA-ACP_transAc_FabD"/>
</dbReference>
<evidence type="ECO:0000313" key="7">
    <source>
        <dbReference type="Proteomes" id="UP001597497"/>
    </source>
</evidence>
<dbReference type="Gene3D" id="3.40.366.10">
    <property type="entry name" value="Malonyl-Coenzyme A Acyl Carrier Protein, domain 2"/>
    <property type="match status" value="1"/>
</dbReference>
<comment type="similarity">
    <text evidence="4">Belongs to the fabD family.</text>
</comment>
<comment type="caution">
    <text evidence="6">The sequence shown here is derived from an EMBL/GenBank/DDBJ whole genome shotgun (WGS) entry which is preliminary data.</text>
</comment>
<feature type="domain" description="Malonyl-CoA:ACP transacylase (MAT)" evidence="5">
    <location>
        <begin position="7"/>
        <end position="313"/>
    </location>
</feature>
<sequence>MGKTAWVFPGQGAQKVGMGHDFYEQYTASRTIFDEADAQLGFSLTDLIFQGPEEELKKTAHTQPALLTTSIAILQAFKELGLQADYTAGHSLGEYCALVAANVLSFEDAVRIVRKRGEFMESAVPAGEGAMAAVLGADRDKLEQLCSDISAEGHSLEMANVNCPGQIVISGSAQGVALAVERGKEATGAKRVMPLEVSGPFHSSLMQPAADELAKVLTDLTFGDASIPVVSNVTAQAVEEGRELRQLLVDQVVSPVQWEDSVKWMIEQGVDTFYEIGSGSVLAGLIKKMDRSVSVVSINSVEALEKVQASLSQTE</sequence>
<evidence type="ECO:0000256" key="1">
    <source>
        <dbReference type="ARBA" id="ARBA00022679"/>
    </source>
</evidence>
<dbReference type="GO" id="GO:0004314">
    <property type="term" value="F:[acyl-carrier-protein] S-malonyltransferase activity"/>
    <property type="evidence" value="ECO:0007669"/>
    <property type="project" value="UniProtKB-EC"/>
</dbReference>
<name>A0ABW5R6D7_9BACL</name>
<dbReference type="Pfam" id="PF00698">
    <property type="entry name" value="Acyl_transf_1"/>
    <property type="match status" value="1"/>
</dbReference>
<dbReference type="EC" id="2.3.1.39" evidence="4"/>
<reference evidence="7" key="1">
    <citation type="journal article" date="2019" name="Int. J. Syst. Evol. Microbiol.">
        <title>The Global Catalogue of Microorganisms (GCM) 10K type strain sequencing project: providing services to taxonomists for standard genome sequencing and annotation.</title>
        <authorList>
            <consortium name="The Broad Institute Genomics Platform"/>
            <consortium name="The Broad Institute Genome Sequencing Center for Infectious Disease"/>
            <person name="Wu L."/>
            <person name="Ma J."/>
        </authorList>
    </citation>
    <scope>NUCLEOTIDE SEQUENCE [LARGE SCALE GENOMIC DNA]</scope>
    <source>
        <strain evidence="7">KCTC 33676</strain>
    </source>
</reference>
<dbReference type="InterPro" id="IPR016036">
    <property type="entry name" value="Malonyl_transacylase_ACP-bd"/>
</dbReference>
<evidence type="ECO:0000313" key="6">
    <source>
        <dbReference type="EMBL" id="MFD2670149.1"/>
    </source>
</evidence>
<dbReference type="InterPro" id="IPR016035">
    <property type="entry name" value="Acyl_Trfase/lysoPLipase"/>
</dbReference>
<dbReference type="SMART" id="SM00827">
    <property type="entry name" value="PKS_AT"/>
    <property type="match status" value="1"/>
</dbReference>
<gene>
    <name evidence="6" type="primary">fabD</name>
    <name evidence="6" type="ORF">ACFSUC_00845</name>
</gene>
<dbReference type="RefSeq" id="WP_379927488.1">
    <property type="nucleotide sequence ID" value="NZ_JBHUMM010000001.1"/>
</dbReference>
<protein>
    <recommendedName>
        <fullName evidence="4">Malonyl CoA-acyl carrier protein transacylase</fullName>
        <ecNumber evidence="4">2.3.1.39</ecNumber>
    </recommendedName>
</protein>
<evidence type="ECO:0000256" key="2">
    <source>
        <dbReference type="ARBA" id="ARBA00023315"/>
    </source>
</evidence>
<dbReference type="InterPro" id="IPR024925">
    <property type="entry name" value="Malonyl_CoA-ACP_transAc"/>
</dbReference>
<dbReference type="EMBL" id="JBHUMM010000001">
    <property type="protein sequence ID" value="MFD2670149.1"/>
    <property type="molecule type" value="Genomic_DNA"/>
</dbReference>
<dbReference type="PANTHER" id="PTHR42681">
    <property type="entry name" value="MALONYL-COA-ACYL CARRIER PROTEIN TRANSACYLASE, MITOCHONDRIAL"/>
    <property type="match status" value="1"/>
</dbReference>
<dbReference type="Gene3D" id="3.30.70.250">
    <property type="entry name" value="Malonyl-CoA ACP transacylase, ACP-binding"/>
    <property type="match status" value="1"/>
</dbReference>
<evidence type="ECO:0000259" key="5">
    <source>
        <dbReference type="SMART" id="SM00827"/>
    </source>
</evidence>
<proteinExistence type="inferred from homology"/>
<keyword evidence="2 4" id="KW-0012">Acyltransferase</keyword>
<dbReference type="NCBIfam" id="TIGR00128">
    <property type="entry name" value="fabD"/>
    <property type="match status" value="1"/>
</dbReference>
<keyword evidence="1 4" id="KW-0808">Transferase</keyword>
<evidence type="ECO:0000256" key="3">
    <source>
        <dbReference type="ARBA" id="ARBA00048462"/>
    </source>
</evidence>
<organism evidence="6 7">
    <name type="scientific">Marinicrinis sediminis</name>
    <dbReference type="NCBI Taxonomy" id="1652465"/>
    <lineage>
        <taxon>Bacteria</taxon>
        <taxon>Bacillati</taxon>
        <taxon>Bacillota</taxon>
        <taxon>Bacilli</taxon>
        <taxon>Bacillales</taxon>
        <taxon>Paenibacillaceae</taxon>
    </lineage>
</organism>
<evidence type="ECO:0000256" key="4">
    <source>
        <dbReference type="PIRNR" id="PIRNR000446"/>
    </source>
</evidence>
<dbReference type="SUPFAM" id="SSF55048">
    <property type="entry name" value="Probable ACP-binding domain of malonyl-CoA ACP transacylase"/>
    <property type="match status" value="1"/>
</dbReference>
<accession>A0ABW5R6D7</accession>